<reference evidence="9 10" key="1">
    <citation type="submission" date="2018-06" db="EMBL/GenBank/DDBJ databases">
        <authorList>
            <consortium name="Pathogen Informatics"/>
            <person name="Doyle S."/>
        </authorList>
    </citation>
    <scope>NUCLEOTIDE SEQUENCE [LARGE SCALE GENOMIC DNA]</scope>
    <source>
        <strain evidence="9 10">NCTC11179</strain>
    </source>
</reference>
<protein>
    <submittedName>
        <fullName evidence="8 9">S1/P1 nuclease</fullName>
    </submittedName>
</protein>
<evidence type="ECO:0000256" key="4">
    <source>
        <dbReference type="ARBA" id="ARBA00022801"/>
    </source>
</evidence>
<dbReference type="Pfam" id="PF02265">
    <property type="entry name" value="S1-P1_nuclease"/>
    <property type="match status" value="1"/>
</dbReference>
<evidence type="ECO:0000256" key="6">
    <source>
        <dbReference type="ARBA" id="ARBA00023180"/>
    </source>
</evidence>
<dbReference type="RefSeq" id="WP_002988805.1">
    <property type="nucleotide sequence ID" value="NZ_CP068107.1"/>
</dbReference>
<evidence type="ECO:0000313" key="9">
    <source>
        <dbReference type="EMBL" id="STZ69366.1"/>
    </source>
</evidence>
<name>A0A378U2L1_MYROD</name>
<keyword evidence="6" id="KW-0325">Glycoprotein</keyword>
<keyword evidence="4" id="KW-0378">Hydrolase</keyword>
<dbReference type="GO" id="GO:0016788">
    <property type="term" value="F:hydrolase activity, acting on ester bonds"/>
    <property type="evidence" value="ECO:0007669"/>
    <property type="project" value="InterPro"/>
</dbReference>
<keyword evidence="1" id="KW-0540">Nuclease</keyword>
<keyword evidence="10" id="KW-1185">Reference proteome</keyword>
<dbReference type="Proteomes" id="UP000255024">
    <property type="component" value="Unassembled WGS sequence"/>
</dbReference>
<evidence type="ECO:0000256" key="7">
    <source>
        <dbReference type="SAM" id="SignalP"/>
    </source>
</evidence>
<dbReference type="PANTHER" id="PTHR33146:SF26">
    <property type="entry name" value="ENDONUCLEASE 4"/>
    <property type="match status" value="1"/>
</dbReference>
<gene>
    <name evidence="8" type="ORF">I6I88_17810</name>
    <name evidence="9" type="ORF">NCTC11179_02872</name>
</gene>
<proteinExistence type="predicted"/>
<dbReference type="SUPFAM" id="SSF48537">
    <property type="entry name" value="Phospholipase C/P1 nuclease"/>
    <property type="match status" value="1"/>
</dbReference>
<dbReference type="InterPro" id="IPR003154">
    <property type="entry name" value="S1/P1nuclease"/>
</dbReference>
<dbReference type="GO" id="GO:0003676">
    <property type="term" value="F:nucleic acid binding"/>
    <property type="evidence" value="ECO:0007669"/>
    <property type="project" value="InterPro"/>
</dbReference>
<dbReference type="GO" id="GO:0006308">
    <property type="term" value="P:DNA catabolic process"/>
    <property type="evidence" value="ECO:0007669"/>
    <property type="project" value="InterPro"/>
</dbReference>
<evidence type="ECO:0000313" key="11">
    <source>
        <dbReference type="Proteomes" id="UP000596202"/>
    </source>
</evidence>
<dbReference type="GO" id="GO:0004519">
    <property type="term" value="F:endonuclease activity"/>
    <property type="evidence" value="ECO:0007669"/>
    <property type="project" value="UniProtKB-KW"/>
</dbReference>
<sequence>MRKILLAFALTFCLLQTTAIFAWGTTGHRVIAEIAERNLSKKAKKELKKIIGNQQLAYWANWPDFIKSDPTWKFADGWHYVNMPGDLSRLAFDQELSNSTDENLYKRALLIIDELKSNTLTLEEKQQKLYFLIHIIGDAHQPLHIGRSEDLGGNRVKVEWFRKPMNLHSLWDSALVDFDKYSYTEYATVLDIHDKAHNQNLVQGSLEDWIFDSYSIANVLYNSAEENENLSYRYHFDFKDTVEAQLLKGGLRLAKLLNEIYN</sequence>
<dbReference type="InterPro" id="IPR008947">
    <property type="entry name" value="PLipase_C/P1_nuclease_dom_sf"/>
</dbReference>
<feature type="chain" id="PRO_5039986850" evidence="7">
    <location>
        <begin position="23"/>
        <end position="262"/>
    </location>
</feature>
<evidence type="ECO:0000313" key="8">
    <source>
        <dbReference type="EMBL" id="QQT99994.1"/>
    </source>
</evidence>
<dbReference type="GeneID" id="93529544"/>
<dbReference type="CDD" id="cd11010">
    <property type="entry name" value="S1-P1_nuclease"/>
    <property type="match status" value="1"/>
</dbReference>
<dbReference type="EMBL" id="UGQL01000002">
    <property type="protein sequence ID" value="STZ69366.1"/>
    <property type="molecule type" value="Genomic_DNA"/>
</dbReference>
<dbReference type="Proteomes" id="UP000596202">
    <property type="component" value="Chromosome"/>
</dbReference>
<keyword evidence="5" id="KW-1015">Disulfide bond</keyword>
<dbReference type="PANTHER" id="PTHR33146">
    <property type="entry name" value="ENDONUCLEASE 4"/>
    <property type="match status" value="1"/>
</dbReference>
<accession>A0A378U2L1</accession>
<evidence type="ECO:0000256" key="5">
    <source>
        <dbReference type="ARBA" id="ARBA00023157"/>
    </source>
</evidence>
<dbReference type="Gene3D" id="1.10.575.10">
    <property type="entry name" value="P1 Nuclease"/>
    <property type="match status" value="1"/>
</dbReference>
<reference evidence="8 11" key="2">
    <citation type="submission" date="2021-01" db="EMBL/GenBank/DDBJ databases">
        <title>FDA dAtabase for Regulatory Grade micrObial Sequences (FDA-ARGOS): Supporting development and validation of Infectious Disease Dx tests.</title>
        <authorList>
            <person name="Sproer C."/>
            <person name="Gronow S."/>
            <person name="Severitt S."/>
            <person name="Schroder I."/>
            <person name="Tallon L."/>
            <person name="Sadzewicz L."/>
            <person name="Zhao X."/>
            <person name="Boylan J."/>
            <person name="Ott S."/>
            <person name="Bowen H."/>
            <person name="Vavikolanu K."/>
            <person name="Mehta A."/>
            <person name="Aluvathingal J."/>
            <person name="Nadendla S."/>
            <person name="Lowell S."/>
            <person name="Myers T."/>
            <person name="Yan Y."/>
            <person name="Sichtig H."/>
        </authorList>
    </citation>
    <scope>NUCLEOTIDE SEQUENCE [LARGE SCALE GENOMIC DNA]</scope>
    <source>
        <strain evidence="8 11">FDAARGOS_1131</strain>
    </source>
</reference>
<evidence type="ECO:0000313" key="10">
    <source>
        <dbReference type="Proteomes" id="UP000255024"/>
    </source>
</evidence>
<evidence type="ECO:0000256" key="1">
    <source>
        <dbReference type="ARBA" id="ARBA00022722"/>
    </source>
</evidence>
<organism evidence="9 10">
    <name type="scientific">Myroides odoratus</name>
    <name type="common">Flavobacterium odoratum</name>
    <dbReference type="NCBI Taxonomy" id="256"/>
    <lineage>
        <taxon>Bacteria</taxon>
        <taxon>Pseudomonadati</taxon>
        <taxon>Bacteroidota</taxon>
        <taxon>Flavobacteriia</taxon>
        <taxon>Flavobacteriales</taxon>
        <taxon>Flavobacteriaceae</taxon>
        <taxon>Myroides</taxon>
    </lineage>
</organism>
<dbReference type="GO" id="GO:0046872">
    <property type="term" value="F:metal ion binding"/>
    <property type="evidence" value="ECO:0007669"/>
    <property type="project" value="UniProtKB-KW"/>
</dbReference>
<feature type="signal peptide" evidence="7">
    <location>
        <begin position="1"/>
        <end position="22"/>
    </location>
</feature>
<evidence type="ECO:0000256" key="3">
    <source>
        <dbReference type="ARBA" id="ARBA00022759"/>
    </source>
</evidence>
<keyword evidence="7" id="KW-0732">Signal</keyword>
<evidence type="ECO:0000256" key="2">
    <source>
        <dbReference type="ARBA" id="ARBA00022723"/>
    </source>
</evidence>
<keyword evidence="3" id="KW-0255">Endonuclease</keyword>
<dbReference type="AlphaFoldDB" id="A0A378U2L1"/>
<dbReference type="OrthoDB" id="267579at2"/>
<keyword evidence="2" id="KW-0479">Metal-binding</keyword>
<dbReference type="EMBL" id="CP068108">
    <property type="protein sequence ID" value="QQT99994.1"/>
    <property type="molecule type" value="Genomic_DNA"/>
</dbReference>